<dbReference type="AlphaFoldDB" id="A0A9Q3FHQ2"/>
<feature type="domain" description="Tf2-1-like SH3-like" evidence="1">
    <location>
        <begin position="5"/>
        <end position="41"/>
    </location>
</feature>
<dbReference type="EMBL" id="AVOT02042146">
    <property type="protein sequence ID" value="MBW0537531.1"/>
    <property type="molecule type" value="Genomic_DNA"/>
</dbReference>
<keyword evidence="3" id="KW-1185">Reference proteome</keyword>
<reference evidence="2" key="1">
    <citation type="submission" date="2021-03" db="EMBL/GenBank/DDBJ databases">
        <title>Draft genome sequence of rust myrtle Austropuccinia psidii MF-1, a brazilian biotype.</title>
        <authorList>
            <person name="Quecine M.C."/>
            <person name="Pachon D.M.R."/>
            <person name="Bonatelli M.L."/>
            <person name="Correr F.H."/>
            <person name="Franceschini L.M."/>
            <person name="Leite T.F."/>
            <person name="Margarido G.R.A."/>
            <person name="Almeida C.A."/>
            <person name="Ferrarezi J.A."/>
            <person name="Labate C.A."/>
        </authorList>
    </citation>
    <scope>NUCLEOTIDE SEQUENCE</scope>
    <source>
        <strain evidence="2">MF-1</strain>
    </source>
</reference>
<evidence type="ECO:0000313" key="2">
    <source>
        <dbReference type="EMBL" id="MBW0537531.1"/>
    </source>
</evidence>
<evidence type="ECO:0000259" key="1">
    <source>
        <dbReference type="Pfam" id="PF24626"/>
    </source>
</evidence>
<evidence type="ECO:0000313" key="3">
    <source>
        <dbReference type="Proteomes" id="UP000765509"/>
    </source>
</evidence>
<dbReference type="InterPro" id="IPR056924">
    <property type="entry name" value="SH3_Tf2-1"/>
</dbReference>
<proteinExistence type="predicted"/>
<accession>A0A9Q3FHQ2</accession>
<dbReference type="Pfam" id="PF24626">
    <property type="entry name" value="SH3_Tf2-1"/>
    <property type="match status" value="1"/>
</dbReference>
<comment type="caution">
    <text evidence="2">The sequence shown here is derived from an EMBL/GenBank/DDBJ whole genome shotgun (WGS) entry which is preliminary data.</text>
</comment>
<gene>
    <name evidence="2" type="ORF">O181_077246</name>
</gene>
<name>A0A9Q3FHQ2_9BASI</name>
<organism evidence="2 3">
    <name type="scientific">Austropuccinia psidii MF-1</name>
    <dbReference type="NCBI Taxonomy" id="1389203"/>
    <lineage>
        <taxon>Eukaryota</taxon>
        <taxon>Fungi</taxon>
        <taxon>Dikarya</taxon>
        <taxon>Basidiomycota</taxon>
        <taxon>Pucciniomycotina</taxon>
        <taxon>Pucciniomycetes</taxon>
        <taxon>Pucciniales</taxon>
        <taxon>Sphaerophragmiaceae</taxon>
        <taxon>Austropuccinia</taxon>
    </lineage>
</organism>
<protein>
    <recommendedName>
        <fullName evidence="1">Tf2-1-like SH3-like domain-containing protein</fullName>
    </recommendedName>
</protein>
<sequence>MAGTRPIEVIKKVGSQSYNLKLPQQWKSVQAVFHVSLLEPVKQSAILNQHQFLPPPVLVEEQEEWEVAQVLESKLKRVVRRVGVEVKPNTNKEKKTRYLYLKHQRFSKSHLATHLHTRQPLQPSLLKQYPE</sequence>
<dbReference type="Proteomes" id="UP000765509">
    <property type="component" value="Unassembled WGS sequence"/>
</dbReference>